<dbReference type="EMBL" id="FNJC01000001">
    <property type="protein sequence ID" value="SDO12907.1"/>
    <property type="molecule type" value="Genomic_DNA"/>
</dbReference>
<evidence type="ECO:0000313" key="3">
    <source>
        <dbReference type="Proteomes" id="UP000198795"/>
    </source>
</evidence>
<accession>A0A1H0H174</accession>
<dbReference type="InterPro" id="IPR045063">
    <property type="entry name" value="Dynamin_N"/>
</dbReference>
<feature type="domain" description="Dynamin N-terminal" evidence="1">
    <location>
        <begin position="49"/>
        <end position="171"/>
    </location>
</feature>
<evidence type="ECO:0000313" key="2">
    <source>
        <dbReference type="EMBL" id="SDO12907.1"/>
    </source>
</evidence>
<sequence length="314" mass="34505">MTARLELTIQSIEAARRQLSLPVCDVADLSFTRLALERLADALRRVPCVVVMGEVNSGKTSVANRLIASSVLPAAVIANTAIPVRLHYATSVSVAMLTADDRRVIDPLDPVLDLEDFNVKAIEVGLPEPRLKSFDLIDTPSKGDLTALADESDILIWCTNATRAWTETERRKVMEFPARFRRSSVLVATHADALSAEECDRVLERLNEATADLFSTVVLVSAAEDVLPPLQVAGHASPQIAALQARLDFLISRFSNRRARVGEQLLRRVARMSLKTLPEIDANSANQQANRECELAHALLSRLANYTALHRRVA</sequence>
<reference evidence="2 3" key="1">
    <citation type="submission" date="2016-10" db="EMBL/GenBank/DDBJ databases">
        <authorList>
            <person name="Varghese N."/>
            <person name="Submissions S."/>
        </authorList>
    </citation>
    <scope>NUCLEOTIDE SEQUENCE [LARGE SCALE GENOMIC DNA]</scope>
    <source>
        <strain evidence="2 3">CGMCC 1.6497</strain>
    </source>
</reference>
<dbReference type="SUPFAM" id="SSF52540">
    <property type="entry name" value="P-loop containing nucleoside triphosphate hydrolases"/>
    <property type="match status" value="1"/>
</dbReference>
<dbReference type="PANTHER" id="PTHR43681:SF1">
    <property type="entry name" value="SARCALUMENIN"/>
    <property type="match status" value="1"/>
</dbReference>
<evidence type="ECO:0000259" key="1">
    <source>
        <dbReference type="Pfam" id="PF00350"/>
    </source>
</evidence>
<organism evidence="2 3">
    <name type="scientific">Filomicrobium insigne</name>
    <dbReference type="NCBI Taxonomy" id="418854"/>
    <lineage>
        <taxon>Bacteria</taxon>
        <taxon>Pseudomonadati</taxon>
        <taxon>Pseudomonadota</taxon>
        <taxon>Alphaproteobacteria</taxon>
        <taxon>Hyphomicrobiales</taxon>
        <taxon>Hyphomicrobiaceae</taxon>
        <taxon>Filomicrobium</taxon>
    </lineage>
</organism>
<dbReference type="InterPro" id="IPR027417">
    <property type="entry name" value="P-loop_NTPase"/>
</dbReference>
<dbReference type="InterPro" id="IPR051943">
    <property type="entry name" value="TRAFAC_Dynamin-like_GTPase"/>
</dbReference>
<keyword evidence="3" id="KW-1185">Reference proteome</keyword>
<dbReference type="Proteomes" id="UP000198795">
    <property type="component" value="Unassembled WGS sequence"/>
</dbReference>
<gene>
    <name evidence="2" type="ORF">SAMN04488061_0350</name>
</gene>
<dbReference type="Gene3D" id="3.40.50.300">
    <property type="entry name" value="P-loop containing nucleotide triphosphate hydrolases"/>
    <property type="match status" value="1"/>
</dbReference>
<protein>
    <submittedName>
        <fullName evidence="2">Dynamin family protein</fullName>
    </submittedName>
</protein>
<dbReference type="RefSeq" id="WP_090226159.1">
    <property type="nucleotide sequence ID" value="NZ_FNJC01000001.1"/>
</dbReference>
<name>A0A1H0H174_9HYPH</name>
<dbReference type="PANTHER" id="PTHR43681">
    <property type="entry name" value="TRANSMEMBRANE GTPASE FZO"/>
    <property type="match status" value="1"/>
</dbReference>
<dbReference type="Pfam" id="PF00350">
    <property type="entry name" value="Dynamin_N"/>
    <property type="match status" value="1"/>
</dbReference>
<comment type="caution">
    <text evidence="2">The sequence shown here is derived from an EMBL/GenBank/DDBJ whole genome shotgun (WGS) entry which is preliminary data.</text>
</comment>
<proteinExistence type="predicted"/>